<dbReference type="Proteomes" id="UP000295247">
    <property type="component" value="Unassembled WGS sequence"/>
</dbReference>
<evidence type="ECO:0000256" key="4">
    <source>
        <dbReference type="ARBA" id="ARBA00022729"/>
    </source>
</evidence>
<proteinExistence type="inferred from homology"/>
<evidence type="ECO:0000256" key="6">
    <source>
        <dbReference type="HAMAP-Rule" id="MF_00416"/>
    </source>
</evidence>
<name>A0A4R4AAN0_MARGR</name>
<comment type="subcellular location">
    <subcellularLocation>
        <location evidence="2 6">Bacterial flagellum basal body</location>
    </subcellularLocation>
</comment>
<dbReference type="GO" id="GO:0009428">
    <property type="term" value="C:bacterial-type flagellum basal body, distal rod, P ring"/>
    <property type="evidence" value="ECO:0007669"/>
    <property type="project" value="InterPro"/>
</dbReference>
<evidence type="ECO:0000256" key="1">
    <source>
        <dbReference type="ARBA" id="ARBA00002591"/>
    </source>
</evidence>
<comment type="similarity">
    <text evidence="3 6">Belongs to the FlgI family.</text>
</comment>
<evidence type="ECO:0000256" key="5">
    <source>
        <dbReference type="ARBA" id="ARBA00023143"/>
    </source>
</evidence>
<protein>
    <recommendedName>
        <fullName evidence="6">Flagellar P-ring protein</fullName>
    </recommendedName>
    <alternativeName>
        <fullName evidence="6">Basal body P-ring protein</fullName>
    </alternativeName>
</protein>
<evidence type="ECO:0000313" key="8">
    <source>
        <dbReference type="Proteomes" id="UP000295247"/>
    </source>
</evidence>
<reference evidence="7 8" key="1">
    <citation type="submission" date="2019-03" db="EMBL/GenBank/DDBJ databases">
        <title>Genomic Encyclopedia of Type Strains, Phase IV (KMG-IV): sequencing the most valuable type-strain genomes for metagenomic binning, comparative biology and taxonomic classification.</title>
        <authorList>
            <person name="Goeker M."/>
        </authorList>
    </citation>
    <scope>NUCLEOTIDE SEQUENCE [LARGE SCALE GENOMIC DNA]</scope>
    <source>
        <strain evidence="7 8">DSM 203</strain>
    </source>
</reference>
<dbReference type="RefSeq" id="WP_123140776.1">
    <property type="nucleotide sequence ID" value="NZ_NRRH01000005.1"/>
</dbReference>
<comment type="caution">
    <text evidence="7">The sequence shown here is derived from an EMBL/GenBank/DDBJ whole genome shotgun (WGS) entry which is preliminary data.</text>
</comment>
<sequence length="380" mass="39502" precursor="true">MNDRSLALVFSLLLGVFAPFALAGNTYAPDDARVARVKDLATISGVRDNQLLGYGLVVGLDGTGDQTTQTPFTIQTMKNMLGQLGITVPADVNPQLKNVAAVMVTADLQPFAKPGQRIDITVSSMGNAKSLRGGTLLMTPLKGADGEIYAIAQGNLIVGGFGVEGADGSRVTVNVPSVGRIPRGATVEREVPSAFAQGGLMVMNLHRPDFTTASRLAEAVNRTFGNDVAQPMDASSVQIHAPIDPGRRVDFVATLENLEVETGEPAARVVINSRTGTVVIGSGVQVYPAAVSHGSLTVTISEDALVSQPQPLGGGQTAVVPDTGIDVTEENNRMFLFAPGTSLDEIVRAVNNVGAAPGDLVSILEALREAGALRAELVVI</sequence>
<dbReference type="NCBIfam" id="NF003676">
    <property type="entry name" value="PRK05303.1"/>
    <property type="match status" value="1"/>
</dbReference>
<keyword evidence="4 6" id="KW-0732">Signal</keyword>
<dbReference type="AlphaFoldDB" id="A0A4R4AAN0"/>
<dbReference type="PRINTS" id="PR01010">
    <property type="entry name" value="FLGPRINGFLGI"/>
</dbReference>
<keyword evidence="7" id="KW-0966">Cell projection</keyword>
<keyword evidence="7" id="KW-0969">Cilium</keyword>
<comment type="subunit">
    <text evidence="6">The basal body constitutes a major portion of the flagellar organelle and consists of four rings (L,P,S, and M) mounted on a central rod.</text>
</comment>
<dbReference type="PANTHER" id="PTHR30381:SF0">
    <property type="entry name" value="FLAGELLAR P-RING PROTEIN"/>
    <property type="match status" value="1"/>
</dbReference>
<accession>A0A4R4AAN0</accession>
<dbReference type="Pfam" id="PF02119">
    <property type="entry name" value="FlgI"/>
    <property type="match status" value="1"/>
</dbReference>
<dbReference type="GO" id="GO:0005198">
    <property type="term" value="F:structural molecule activity"/>
    <property type="evidence" value="ECO:0007669"/>
    <property type="project" value="InterPro"/>
</dbReference>
<evidence type="ECO:0000256" key="3">
    <source>
        <dbReference type="ARBA" id="ARBA00008994"/>
    </source>
</evidence>
<dbReference type="HAMAP" id="MF_00416">
    <property type="entry name" value="FlgI"/>
    <property type="match status" value="1"/>
</dbReference>
<dbReference type="GO" id="GO:0030288">
    <property type="term" value="C:outer membrane-bounded periplasmic space"/>
    <property type="evidence" value="ECO:0007669"/>
    <property type="project" value="InterPro"/>
</dbReference>
<evidence type="ECO:0000313" key="7">
    <source>
        <dbReference type="EMBL" id="TCW35834.1"/>
    </source>
</evidence>
<feature type="signal peptide" evidence="6">
    <location>
        <begin position="1"/>
        <end position="23"/>
    </location>
</feature>
<dbReference type="PANTHER" id="PTHR30381">
    <property type="entry name" value="FLAGELLAR P-RING PERIPLASMIC PROTEIN FLGI"/>
    <property type="match status" value="1"/>
</dbReference>
<comment type="function">
    <text evidence="1 6">Assembles around the rod to form the L-ring and probably protects the motor/basal body from shearing forces during rotation.</text>
</comment>
<feature type="chain" id="PRO_5021056808" description="Flagellar P-ring protein" evidence="6">
    <location>
        <begin position="24"/>
        <end position="380"/>
    </location>
</feature>
<dbReference type="InterPro" id="IPR001782">
    <property type="entry name" value="Flag_FlgI"/>
</dbReference>
<keyword evidence="7" id="KW-0282">Flagellum</keyword>
<dbReference type="EMBL" id="SMDC01000005">
    <property type="protein sequence ID" value="TCW35834.1"/>
    <property type="molecule type" value="Genomic_DNA"/>
</dbReference>
<evidence type="ECO:0000256" key="2">
    <source>
        <dbReference type="ARBA" id="ARBA00004117"/>
    </source>
</evidence>
<keyword evidence="5 6" id="KW-0975">Bacterial flagellum</keyword>
<dbReference type="GO" id="GO:0071973">
    <property type="term" value="P:bacterial-type flagellum-dependent cell motility"/>
    <property type="evidence" value="ECO:0007669"/>
    <property type="project" value="InterPro"/>
</dbReference>
<gene>
    <name evidence="6" type="primary">flgI</name>
    <name evidence="7" type="ORF">EDC29_1058</name>
</gene>
<organism evidence="7 8">
    <name type="scientific">Marichromatium gracile</name>
    <name type="common">Chromatium gracile</name>
    <dbReference type="NCBI Taxonomy" id="1048"/>
    <lineage>
        <taxon>Bacteria</taxon>
        <taxon>Pseudomonadati</taxon>
        <taxon>Pseudomonadota</taxon>
        <taxon>Gammaproteobacteria</taxon>
        <taxon>Chromatiales</taxon>
        <taxon>Chromatiaceae</taxon>
        <taxon>Marichromatium</taxon>
    </lineage>
</organism>